<evidence type="ECO:0000256" key="1">
    <source>
        <dbReference type="SAM" id="MobiDB-lite"/>
    </source>
</evidence>
<reference evidence="3" key="1">
    <citation type="submission" date="2017-09" db="EMBL/GenBank/DDBJ databases">
        <title>The Reconstruction of 2,631 Draft Metagenome-Assembled Genomes from the Global Oceans.</title>
        <authorList>
            <person name="Tully B.J."/>
            <person name="Graham E.D."/>
            <person name="Heidelberg J.F."/>
        </authorList>
    </citation>
    <scope>NUCLEOTIDE SEQUENCE [LARGE SCALE GENOMIC DNA]</scope>
</reference>
<dbReference type="EMBL" id="NZBD01000015">
    <property type="protein sequence ID" value="MAG18267.1"/>
    <property type="molecule type" value="Genomic_DNA"/>
</dbReference>
<protein>
    <submittedName>
        <fullName evidence="2">Uncharacterized protein</fullName>
    </submittedName>
</protein>
<feature type="region of interest" description="Disordered" evidence="1">
    <location>
        <begin position="47"/>
        <end position="85"/>
    </location>
</feature>
<feature type="compositionally biased region" description="Basic and acidic residues" evidence="1">
    <location>
        <begin position="51"/>
        <end position="78"/>
    </location>
</feature>
<gene>
    <name evidence="2" type="ORF">CL944_02215</name>
</gene>
<name>A0A2D6LQ01_9ARCH</name>
<dbReference type="AlphaFoldDB" id="A0A2D6LQ01"/>
<sequence length="85" mass="9791">MIKKKKEGKPLPVTADMKIWKEDFDQMSIEEHDKILKNLGLDDEDIDEFNEDFKGEIPEGGKNPEESEGSKENKDKTPAKKTKKK</sequence>
<evidence type="ECO:0000313" key="2">
    <source>
        <dbReference type="EMBL" id="MAG18267.1"/>
    </source>
</evidence>
<dbReference type="Proteomes" id="UP000226712">
    <property type="component" value="Unassembled WGS sequence"/>
</dbReference>
<proteinExistence type="predicted"/>
<organism evidence="2 3">
    <name type="scientific">Candidatus Iainarchaeum sp</name>
    <dbReference type="NCBI Taxonomy" id="3101447"/>
    <lineage>
        <taxon>Archaea</taxon>
        <taxon>Candidatus Iainarchaeota</taxon>
        <taxon>Candidatus Iainarchaeia</taxon>
        <taxon>Candidatus Iainarchaeales</taxon>
        <taxon>Candidatus Iainarchaeaceae</taxon>
        <taxon>Candidatus Iainarchaeum</taxon>
    </lineage>
</organism>
<comment type="caution">
    <text evidence="2">The sequence shown here is derived from an EMBL/GenBank/DDBJ whole genome shotgun (WGS) entry which is preliminary data.</text>
</comment>
<accession>A0A2D6LQ01</accession>
<evidence type="ECO:0000313" key="3">
    <source>
        <dbReference type="Proteomes" id="UP000226712"/>
    </source>
</evidence>